<dbReference type="Pfam" id="PF00078">
    <property type="entry name" value="RVT_1"/>
    <property type="match status" value="1"/>
</dbReference>
<protein>
    <submittedName>
        <fullName evidence="2">Retrovirus-related Pol polyprotein from type-1 retrotransposable element R1 2</fullName>
    </submittedName>
</protein>
<evidence type="ECO:0000259" key="1">
    <source>
        <dbReference type="PROSITE" id="PS50878"/>
    </source>
</evidence>
<name>A0A2S2PSC1_SCHGA</name>
<proteinExistence type="predicted"/>
<dbReference type="PANTHER" id="PTHR19446">
    <property type="entry name" value="REVERSE TRANSCRIPTASES"/>
    <property type="match status" value="1"/>
</dbReference>
<dbReference type="AlphaFoldDB" id="A0A2S2PSC1"/>
<reference evidence="2" key="1">
    <citation type="submission" date="2018-04" db="EMBL/GenBank/DDBJ databases">
        <title>Transcriptome of Schizaphis graminum biotype I.</title>
        <authorList>
            <person name="Scully E.D."/>
            <person name="Geib S.M."/>
            <person name="Palmer N.A."/>
            <person name="Koch K."/>
            <person name="Bradshaw J."/>
            <person name="Heng-Moss T."/>
            <person name="Sarath G."/>
        </authorList>
    </citation>
    <scope>NUCLEOTIDE SEQUENCE</scope>
</reference>
<gene>
    <name evidence="2" type="primary">PO12_4</name>
    <name evidence="2" type="ORF">g.172396</name>
</gene>
<dbReference type="InterPro" id="IPR000477">
    <property type="entry name" value="RT_dom"/>
</dbReference>
<feature type="domain" description="Reverse transcriptase" evidence="1">
    <location>
        <begin position="1"/>
        <end position="158"/>
    </location>
</feature>
<dbReference type="PROSITE" id="PS50878">
    <property type="entry name" value="RT_POL"/>
    <property type="match status" value="1"/>
</dbReference>
<evidence type="ECO:0000313" key="2">
    <source>
        <dbReference type="EMBL" id="MBY32228.1"/>
    </source>
</evidence>
<sequence length="462" mass="52133">MTGDRPSAQGKRHTGVPSSEFLMIRSWLSERKLLVGDRMTSMAVTCGVPQVSVLGPTLWNVAYDDLLGMDVPPGAHLVGFADDLAVVGVARTGPLLEQLVNPVLERIDNWMTSRGLQLAHQKTEAVMLPKKWAYAPPRLTIGGSDIAIKHLRYLGVILDTRLSYGKHIETVTSKASKSAVALSRLMPNTNAPWQWKRRLLSSVVESQLLYAAPVLANAVNCSIKARTNLRRPQRSTALRVIRAYRTVSDEAAFVLAGMPPADLVANERARIKVKMSEVLQQGERPHTKAKVKRIERKKTIQEWQSKWSRSTKASWTRRLIPDIVRWSERTTVRAPLTYHMTQALIGHGCFQHYLHRMGRADSQRCMHCPCTSDTAEHSLFRCPHWKAHRADLCVRLGRTPAVGDMADILCGPRFEDLPMDPEEKSNIRIDADEVFRLFYVMVESILTAKETEERLRQARGRR</sequence>
<dbReference type="EMBL" id="GGMR01019609">
    <property type="protein sequence ID" value="MBY32228.1"/>
    <property type="molecule type" value="Transcribed_RNA"/>
</dbReference>
<accession>A0A2S2PSC1</accession>
<organism evidence="2">
    <name type="scientific">Schizaphis graminum</name>
    <name type="common">Green bug aphid</name>
    <dbReference type="NCBI Taxonomy" id="13262"/>
    <lineage>
        <taxon>Eukaryota</taxon>
        <taxon>Metazoa</taxon>
        <taxon>Ecdysozoa</taxon>
        <taxon>Arthropoda</taxon>
        <taxon>Hexapoda</taxon>
        <taxon>Insecta</taxon>
        <taxon>Pterygota</taxon>
        <taxon>Neoptera</taxon>
        <taxon>Paraneoptera</taxon>
        <taxon>Hemiptera</taxon>
        <taxon>Sternorrhyncha</taxon>
        <taxon>Aphidomorpha</taxon>
        <taxon>Aphidoidea</taxon>
        <taxon>Aphididae</taxon>
        <taxon>Aphidini</taxon>
        <taxon>Schizaphis</taxon>
    </lineage>
</organism>